<evidence type="ECO:0000313" key="4">
    <source>
        <dbReference type="Proteomes" id="UP000297245"/>
    </source>
</evidence>
<evidence type="ECO:0000313" key="3">
    <source>
        <dbReference type="EMBL" id="THU87458.1"/>
    </source>
</evidence>
<proteinExistence type="predicted"/>
<gene>
    <name evidence="3" type="ORF">K435DRAFT_804295</name>
</gene>
<accession>A0A4S8LG26</accession>
<feature type="region of interest" description="Disordered" evidence="2">
    <location>
        <begin position="1"/>
        <end position="24"/>
    </location>
</feature>
<feature type="compositionally biased region" description="Polar residues" evidence="2">
    <location>
        <begin position="1"/>
        <end position="10"/>
    </location>
</feature>
<protein>
    <submittedName>
        <fullName evidence="3">Uncharacterized protein</fullName>
    </submittedName>
</protein>
<organism evidence="3 4">
    <name type="scientific">Dendrothele bispora (strain CBS 962.96)</name>
    <dbReference type="NCBI Taxonomy" id="1314807"/>
    <lineage>
        <taxon>Eukaryota</taxon>
        <taxon>Fungi</taxon>
        <taxon>Dikarya</taxon>
        <taxon>Basidiomycota</taxon>
        <taxon>Agaricomycotina</taxon>
        <taxon>Agaricomycetes</taxon>
        <taxon>Agaricomycetidae</taxon>
        <taxon>Agaricales</taxon>
        <taxon>Agaricales incertae sedis</taxon>
        <taxon>Dendrothele</taxon>
    </lineage>
</organism>
<dbReference type="Proteomes" id="UP000297245">
    <property type="component" value="Unassembled WGS sequence"/>
</dbReference>
<name>A0A4S8LG26_DENBC</name>
<feature type="coiled-coil region" evidence="1">
    <location>
        <begin position="102"/>
        <end position="164"/>
    </location>
</feature>
<keyword evidence="4" id="KW-1185">Reference proteome</keyword>
<sequence length="263" mass="30896">MFPFSSSASTKRFDRNDPKSNLWYGMRQPPIIESLSSGPSISEDQGLKMRQEGFDRHYQTAQKLDKQLIEIKLKKNQFSSLRMDKSPRYQERELRRMMWREKESLSKKIDTLQRELLKLRGDAGVTERVLESTTEELRQTRDQLKNMQNQIQVHKNEKQTLEQLLSRKQGAEYTDHNTQCLMTLLHQFSGFQERQMDLCKEVALLSRRVADLLEDRRSPVVVLLKETPHEKALSPKIGSDWINSDAFALNLLLIQPYFHTTSR</sequence>
<keyword evidence="1" id="KW-0175">Coiled coil</keyword>
<evidence type="ECO:0000256" key="1">
    <source>
        <dbReference type="SAM" id="Coils"/>
    </source>
</evidence>
<evidence type="ECO:0000256" key="2">
    <source>
        <dbReference type="SAM" id="MobiDB-lite"/>
    </source>
</evidence>
<reference evidence="3 4" key="1">
    <citation type="journal article" date="2019" name="Nat. Ecol. Evol.">
        <title>Megaphylogeny resolves global patterns of mushroom evolution.</title>
        <authorList>
            <person name="Varga T."/>
            <person name="Krizsan K."/>
            <person name="Foldi C."/>
            <person name="Dima B."/>
            <person name="Sanchez-Garcia M."/>
            <person name="Sanchez-Ramirez S."/>
            <person name="Szollosi G.J."/>
            <person name="Szarkandi J.G."/>
            <person name="Papp V."/>
            <person name="Albert L."/>
            <person name="Andreopoulos W."/>
            <person name="Angelini C."/>
            <person name="Antonin V."/>
            <person name="Barry K.W."/>
            <person name="Bougher N.L."/>
            <person name="Buchanan P."/>
            <person name="Buyck B."/>
            <person name="Bense V."/>
            <person name="Catcheside P."/>
            <person name="Chovatia M."/>
            <person name="Cooper J."/>
            <person name="Damon W."/>
            <person name="Desjardin D."/>
            <person name="Finy P."/>
            <person name="Geml J."/>
            <person name="Haridas S."/>
            <person name="Hughes K."/>
            <person name="Justo A."/>
            <person name="Karasinski D."/>
            <person name="Kautmanova I."/>
            <person name="Kiss B."/>
            <person name="Kocsube S."/>
            <person name="Kotiranta H."/>
            <person name="LaButti K.M."/>
            <person name="Lechner B.E."/>
            <person name="Liimatainen K."/>
            <person name="Lipzen A."/>
            <person name="Lukacs Z."/>
            <person name="Mihaltcheva S."/>
            <person name="Morgado L.N."/>
            <person name="Niskanen T."/>
            <person name="Noordeloos M.E."/>
            <person name="Ohm R.A."/>
            <person name="Ortiz-Santana B."/>
            <person name="Ovrebo C."/>
            <person name="Racz N."/>
            <person name="Riley R."/>
            <person name="Savchenko A."/>
            <person name="Shiryaev A."/>
            <person name="Soop K."/>
            <person name="Spirin V."/>
            <person name="Szebenyi C."/>
            <person name="Tomsovsky M."/>
            <person name="Tulloss R.E."/>
            <person name="Uehling J."/>
            <person name="Grigoriev I.V."/>
            <person name="Vagvolgyi C."/>
            <person name="Papp T."/>
            <person name="Martin F.M."/>
            <person name="Miettinen O."/>
            <person name="Hibbett D.S."/>
            <person name="Nagy L.G."/>
        </authorList>
    </citation>
    <scope>NUCLEOTIDE SEQUENCE [LARGE SCALE GENOMIC DNA]</scope>
    <source>
        <strain evidence="3 4">CBS 962.96</strain>
    </source>
</reference>
<dbReference type="AlphaFoldDB" id="A0A4S8LG26"/>
<dbReference type="EMBL" id="ML179449">
    <property type="protein sequence ID" value="THU87458.1"/>
    <property type="molecule type" value="Genomic_DNA"/>
</dbReference>